<keyword evidence="2" id="KW-1185">Reference proteome</keyword>
<accession>A0AAE0W802</accession>
<dbReference type="Proteomes" id="UP001195483">
    <property type="component" value="Unassembled WGS sequence"/>
</dbReference>
<dbReference type="EMBL" id="JAEAOA010001690">
    <property type="protein sequence ID" value="KAK3603570.1"/>
    <property type="molecule type" value="Genomic_DNA"/>
</dbReference>
<reference evidence="1" key="3">
    <citation type="submission" date="2023-05" db="EMBL/GenBank/DDBJ databases">
        <authorList>
            <person name="Smith C.H."/>
        </authorList>
    </citation>
    <scope>NUCLEOTIDE SEQUENCE</scope>
    <source>
        <strain evidence="1">CHS0354</strain>
        <tissue evidence="1">Mantle</tissue>
    </source>
</reference>
<dbReference type="AlphaFoldDB" id="A0AAE0W802"/>
<gene>
    <name evidence="1" type="ORF">CHS0354_027998</name>
</gene>
<reference evidence="1" key="1">
    <citation type="journal article" date="2021" name="Genome Biol. Evol.">
        <title>A High-Quality Reference Genome for a Parasitic Bivalve with Doubly Uniparental Inheritance (Bivalvia: Unionida).</title>
        <authorList>
            <person name="Smith C.H."/>
        </authorList>
    </citation>
    <scope>NUCLEOTIDE SEQUENCE</scope>
    <source>
        <strain evidence="1">CHS0354</strain>
    </source>
</reference>
<organism evidence="1 2">
    <name type="scientific">Potamilus streckersoni</name>
    <dbReference type="NCBI Taxonomy" id="2493646"/>
    <lineage>
        <taxon>Eukaryota</taxon>
        <taxon>Metazoa</taxon>
        <taxon>Spiralia</taxon>
        <taxon>Lophotrochozoa</taxon>
        <taxon>Mollusca</taxon>
        <taxon>Bivalvia</taxon>
        <taxon>Autobranchia</taxon>
        <taxon>Heteroconchia</taxon>
        <taxon>Palaeoheterodonta</taxon>
        <taxon>Unionida</taxon>
        <taxon>Unionoidea</taxon>
        <taxon>Unionidae</taxon>
        <taxon>Ambleminae</taxon>
        <taxon>Lampsilini</taxon>
        <taxon>Potamilus</taxon>
    </lineage>
</organism>
<reference evidence="1" key="2">
    <citation type="journal article" date="2021" name="Genome Biol. Evol.">
        <title>Developing a high-quality reference genome for a parasitic bivalve with doubly uniparental inheritance (Bivalvia: Unionida).</title>
        <authorList>
            <person name="Smith C.H."/>
        </authorList>
    </citation>
    <scope>NUCLEOTIDE SEQUENCE</scope>
    <source>
        <strain evidence="1">CHS0354</strain>
        <tissue evidence="1">Mantle</tissue>
    </source>
</reference>
<evidence type="ECO:0000313" key="2">
    <source>
        <dbReference type="Proteomes" id="UP001195483"/>
    </source>
</evidence>
<proteinExistence type="predicted"/>
<protein>
    <submittedName>
        <fullName evidence="1">Uncharacterized protein</fullName>
    </submittedName>
</protein>
<name>A0AAE0W802_9BIVA</name>
<comment type="caution">
    <text evidence="1">The sequence shown here is derived from an EMBL/GenBank/DDBJ whole genome shotgun (WGS) entry which is preliminary data.</text>
</comment>
<evidence type="ECO:0000313" key="1">
    <source>
        <dbReference type="EMBL" id="KAK3603570.1"/>
    </source>
</evidence>
<sequence>MEHLLKKDGRLGTSSAMVFAFTPSLVRLGRKKRGDKQNPQKMNVSYEEISNFESRIRCYLS</sequence>